<dbReference type="Gene3D" id="3.40.50.1820">
    <property type="entry name" value="alpha/beta hydrolase"/>
    <property type="match status" value="1"/>
</dbReference>
<accession>A0ABT5JZ67</accession>
<protein>
    <submittedName>
        <fullName evidence="3">Alpha/beta hydrolase-fold protein</fullName>
    </submittedName>
</protein>
<dbReference type="Pfam" id="PF00756">
    <property type="entry name" value="Esterase"/>
    <property type="match status" value="1"/>
</dbReference>
<dbReference type="Proteomes" id="UP001221208">
    <property type="component" value="Unassembled WGS sequence"/>
</dbReference>
<comment type="similarity">
    <text evidence="1">Belongs to the esterase D family.</text>
</comment>
<dbReference type="RefSeq" id="WP_273669426.1">
    <property type="nucleotide sequence ID" value="NZ_JAQQXR010000001.1"/>
</dbReference>
<evidence type="ECO:0000313" key="4">
    <source>
        <dbReference type="Proteomes" id="UP001221208"/>
    </source>
</evidence>
<dbReference type="InterPro" id="IPR000801">
    <property type="entry name" value="Esterase-like"/>
</dbReference>
<comment type="caution">
    <text evidence="3">The sequence shown here is derived from an EMBL/GenBank/DDBJ whole genome shotgun (WGS) entry which is preliminary data.</text>
</comment>
<keyword evidence="4" id="KW-1185">Reference proteome</keyword>
<dbReference type="InterPro" id="IPR052558">
    <property type="entry name" value="Siderophore_Hydrolase_D"/>
</dbReference>
<dbReference type="PANTHER" id="PTHR40841:SF2">
    <property type="entry name" value="SIDEROPHORE-DEGRADING ESTERASE (EUROFUNG)"/>
    <property type="match status" value="1"/>
</dbReference>
<proteinExistence type="inferred from homology"/>
<evidence type="ECO:0000256" key="1">
    <source>
        <dbReference type="ARBA" id="ARBA00005622"/>
    </source>
</evidence>
<dbReference type="GO" id="GO:0016787">
    <property type="term" value="F:hydrolase activity"/>
    <property type="evidence" value="ECO:0007669"/>
    <property type="project" value="UniProtKB-KW"/>
</dbReference>
<sequence>MSISAAQHIFDQQVQSPYRQPHAWRRRKSLTLSKRSAALALAAALTLTQAMAAPAAAEAWQPAQLQHAAQRDMLSRHTGQRYRIFISVPAAPAPAAGYPVIYALDGNAAFASLALMNRTAGQRSKVTGVQPALVVGIGYASGDDYDARARTLDYTPPVGAASAAGEGGAGRFLDFIESELKPLIEQEYRIDRRRQALFGHSYGGLFVLHTLFTRPAAFQTYVAASPSIWWHERFVLTQLPAFLDVRREWPQIMLTVGALEQMPAATDSAERRDMVAQRRMVAAARELAATLGGQPGGAGKVVFHAFADEDHGSTVFPALSRGLEFFLRAK</sequence>
<keyword evidence="2 3" id="KW-0378">Hydrolase</keyword>
<dbReference type="InterPro" id="IPR029058">
    <property type="entry name" value="AB_hydrolase_fold"/>
</dbReference>
<organism evidence="3 4">
    <name type="scientific">Janthinobacterium fluminis</name>
    <dbReference type="NCBI Taxonomy" id="2987524"/>
    <lineage>
        <taxon>Bacteria</taxon>
        <taxon>Pseudomonadati</taxon>
        <taxon>Pseudomonadota</taxon>
        <taxon>Betaproteobacteria</taxon>
        <taxon>Burkholderiales</taxon>
        <taxon>Oxalobacteraceae</taxon>
        <taxon>Janthinobacterium</taxon>
    </lineage>
</organism>
<evidence type="ECO:0000256" key="2">
    <source>
        <dbReference type="ARBA" id="ARBA00022801"/>
    </source>
</evidence>
<dbReference type="EMBL" id="JAQQXR010000001">
    <property type="protein sequence ID" value="MDC8756792.1"/>
    <property type="molecule type" value="Genomic_DNA"/>
</dbReference>
<reference evidence="3 4" key="1">
    <citation type="submission" date="2022-10" db="EMBL/GenBank/DDBJ databases">
        <title>Janthinobacterium sp. hw3 Genome sequencing.</title>
        <authorList>
            <person name="Park S."/>
        </authorList>
    </citation>
    <scope>NUCLEOTIDE SEQUENCE [LARGE SCALE GENOMIC DNA]</scope>
    <source>
        <strain evidence="4">hw3</strain>
    </source>
</reference>
<evidence type="ECO:0000313" key="3">
    <source>
        <dbReference type="EMBL" id="MDC8756792.1"/>
    </source>
</evidence>
<dbReference type="SUPFAM" id="SSF53474">
    <property type="entry name" value="alpha/beta-Hydrolases"/>
    <property type="match status" value="1"/>
</dbReference>
<name>A0ABT5JZ67_9BURK</name>
<dbReference type="PANTHER" id="PTHR40841">
    <property type="entry name" value="SIDEROPHORE TRIACETYLFUSARININE C ESTERASE"/>
    <property type="match status" value="1"/>
</dbReference>
<gene>
    <name evidence="3" type="ORF">OIK44_04230</name>
</gene>